<organism evidence="2 3">
    <name type="scientific">Pseudomonas izuensis</name>
    <dbReference type="NCBI Taxonomy" id="2684212"/>
    <lineage>
        <taxon>Bacteria</taxon>
        <taxon>Pseudomonadati</taxon>
        <taxon>Pseudomonadota</taxon>
        <taxon>Gammaproteobacteria</taxon>
        <taxon>Pseudomonadales</taxon>
        <taxon>Pseudomonadaceae</taxon>
        <taxon>Pseudomonas</taxon>
    </lineage>
</organism>
<keyword evidence="3" id="KW-1185">Reference proteome</keyword>
<dbReference type="EMBL" id="AP017423">
    <property type="protein sequence ID" value="BCX67019.1"/>
    <property type="molecule type" value="Genomic_DNA"/>
</dbReference>
<feature type="region of interest" description="Disordered" evidence="1">
    <location>
        <begin position="24"/>
        <end position="79"/>
    </location>
</feature>
<accession>A0ABM7RP43</accession>
<evidence type="ECO:0000256" key="1">
    <source>
        <dbReference type="SAM" id="MobiDB-lite"/>
    </source>
</evidence>
<dbReference type="Proteomes" id="UP000218595">
    <property type="component" value="Chromosome"/>
</dbReference>
<proteinExistence type="predicted"/>
<evidence type="ECO:0000313" key="2">
    <source>
        <dbReference type="EMBL" id="BCX67019.1"/>
    </source>
</evidence>
<name>A0ABM7RP43_9PSED</name>
<reference evidence="2 3" key="1">
    <citation type="submission" date="2016-04" db="EMBL/GenBank/DDBJ databases">
        <title>Complete genome sequence of Pseudomonas sp. LAB-08 isolated from TCE contaminated aquifer soil.</title>
        <authorList>
            <person name="Dohra H."/>
            <person name="Suzuki K."/>
            <person name="Fatma A."/>
            <person name="Inuzuka Y."/>
            <person name="Honjo M."/>
            <person name="Tashiro Y."/>
            <person name="Futamata H."/>
        </authorList>
    </citation>
    <scope>NUCLEOTIDE SEQUENCE [LARGE SCALE GENOMIC DNA]</scope>
    <source>
        <strain evidence="2 3">LAB-08</strain>
    </source>
</reference>
<gene>
    <name evidence="2" type="ORF">LAB08_R16430</name>
</gene>
<dbReference type="RefSeq" id="WP_096512690.1">
    <property type="nucleotide sequence ID" value="NZ_AP017423.2"/>
</dbReference>
<protein>
    <submittedName>
        <fullName evidence="2">Uncharacterized protein</fullName>
    </submittedName>
</protein>
<sequence length="79" mass="8134">MPEPNNIDPHVCNAGVPETTVEVAPAADIRPGDTDDVPLETGEAAKNSKRRASFAAPGPATDKKRTSGGLDSLGKGRLP</sequence>
<evidence type="ECO:0000313" key="3">
    <source>
        <dbReference type="Proteomes" id="UP000218595"/>
    </source>
</evidence>